<evidence type="ECO:0000313" key="1">
    <source>
        <dbReference type="EMBL" id="GFT21477.1"/>
    </source>
</evidence>
<sequence length="166" mass="18459">MDKGVWSPGPPALLSSWEEHWTEVTRCCRTNQQWEPGIHFPSIRNICWTDLEIEMGELTSNGVKGTFHSYPLLPPSLDKIFEEADATKASGWKSTEGGGSVKVFFKLILKGATLESEGGGEERRSESEEEGSLLQCADFSPCIDIFGGGPVSPNLLFEMMKRERNF</sequence>
<accession>A0A8X6NMW3</accession>
<gene>
    <name evidence="1" type="ORF">NPIL_679121</name>
</gene>
<reference evidence="1" key="1">
    <citation type="submission" date="2020-08" db="EMBL/GenBank/DDBJ databases">
        <title>Multicomponent nature underlies the extraordinary mechanical properties of spider dragline silk.</title>
        <authorList>
            <person name="Kono N."/>
            <person name="Nakamura H."/>
            <person name="Mori M."/>
            <person name="Yoshida Y."/>
            <person name="Ohtoshi R."/>
            <person name="Malay A.D."/>
            <person name="Moran D.A.P."/>
            <person name="Tomita M."/>
            <person name="Numata K."/>
            <person name="Arakawa K."/>
        </authorList>
    </citation>
    <scope>NUCLEOTIDE SEQUENCE</scope>
</reference>
<protein>
    <submittedName>
        <fullName evidence="1">Uncharacterized protein</fullName>
    </submittedName>
</protein>
<keyword evidence="2" id="KW-1185">Reference proteome</keyword>
<name>A0A8X6NMW3_NEPPI</name>
<dbReference type="EMBL" id="BMAW01011003">
    <property type="protein sequence ID" value="GFT21477.1"/>
    <property type="molecule type" value="Genomic_DNA"/>
</dbReference>
<proteinExistence type="predicted"/>
<dbReference type="AlphaFoldDB" id="A0A8X6NMW3"/>
<dbReference type="OrthoDB" id="10443893at2759"/>
<dbReference type="Proteomes" id="UP000887013">
    <property type="component" value="Unassembled WGS sequence"/>
</dbReference>
<organism evidence="1 2">
    <name type="scientific">Nephila pilipes</name>
    <name type="common">Giant wood spider</name>
    <name type="synonym">Nephila maculata</name>
    <dbReference type="NCBI Taxonomy" id="299642"/>
    <lineage>
        <taxon>Eukaryota</taxon>
        <taxon>Metazoa</taxon>
        <taxon>Ecdysozoa</taxon>
        <taxon>Arthropoda</taxon>
        <taxon>Chelicerata</taxon>
        <taxon>Arachnida</taxon>
        <taxon>Araneae</taxon>
        <taxon>Araneomorphae</taxon>
        <taxon>Entelegynae</taxon>
        <taxon>Araneoidea</taxon>
        <taxon>Nephilidae</taxon>
        <taxon>Nephila</taxon>
    </lineage>
</organism>
<evidence type="ECO:0000313" key="2">
    <source>
        <dbReference type="Proteomes" id="UP000887013"/>
    </source>
</evidence>
<comment type="caution">
    <text evidence="1">The sequence shown here is derived from an EMBL/GenBank/DDBJ whole genome shotgun (WGS) entry which is preliminary data.</text>
</comment>